<dbReference type="Proteomes" id="UP001227230">
    <property type="component" value="Chromosome 8"/>
</dbReference>
<feature type="compositionally biased region" description="Basic and acidic residues" evidence="3">
    <location>
        <begin position="26"/>
        <end position="46"/>
    </location>
</feature>
<evidence type="ECO:0000313" key="6">
    <source>
        <dbReference type="Proteomes" id="UP001227230"/>
    </source>
</evidence>
<dbReference type="Pfam" id="PF21071">
    <property type="entry name" value="LARP1_HEAT"/>
    <property type="match status" value="1"/>
</dbReference>
<proteinExistence type="predicted"/>
<evidence type="ECO:0000256" key="1">
    <source>
        <dbReference type="ARBA" id="ARBA00022884"/>
    </source>
</evidence>
<dbReference type="SMART" id="SM00684">
    <property type="entry name" value="DM15"/>
    <property type="match status" value="3"/>
</dbReference>
<dbReference type="EMBL" id="CP126655">
    <property type="protein sequence ID" value="WJZ92381.1"/>
    <property type="molecule type" value="Genomic_DNA"/>
</dbReference>
<dbReference type="Pfam" id="PF05383">
    <property type="entry name" value="La"/>
    <property type="match status" value="1"/>
</dbReference>
<dbReference type="PANTHER" id="PTHR22792">
    <property type="entry name" value="LUPUS LA PROTEIN-RELATED"/>
    <property type="match status" value="1"/>
</dbReference>
<dbReference type="PANTHER" id="PTHR22792:SF101">
    <property type="entry name" value="LA-RELATED PROTEIN 1A"/>
    <property type="match status" value="1"/>
</dbReference>
<dbReference type="InterPro" id="IPR006607">
    <property type="entry name" value="DM15"/>
</dbReference>
<feature type="domain" description="HTH La-type RNA-binding" evidence="4">
    <location>
        <begin position="328"/>
        <end position="418"/>
    </location>
</feature>
<dbReference type="SUPFAM" id="SSF46785">
    <property type="entry name" value="Winged helix' DNA-binding domain"/>
    <property type="match status" value="1"/>
</dbReference>
<feature type="compositionally biased region" description="Gly residues" evidence="3">
    <location>
        <begin position="201"/>
        <end position="210"/>
    </location>
</feature>
<dbReference type="SMART" id="SM00715">
    <property type="entry name" value="LA"/>
    <property type="match status" value="1"/>
</dbReference>
<dbReference type="InterPro" id="IPR036388">
    <property type="entry name" value="WH-like_DNA-bd_sf"/>
</dbReference>
<dbReference type="InterPro" id="IPR045180">
    <property type="entry name" value="La_dom_prot"/>
</dbReference>
<organism evidence="5 6">
    <name type="scientific">Vitis vinifera</name>
    <name type="common">Grape</name>
    <dbReference type="NCBI Taxonomy" id="29760"/>
    <lineage>
        <taxon>Eukaryota</taxon>
        <taxon>Viridiplantae</taxon>
        <taxon>Streptophyta</taxon>
        <taxon>Embryophyta</taxon>
        <taxon>Tracheophyta</taxon>
        <taxon>Spermatophyta</taxon>
        <taxon>Magnoliopsida</taxon>
        <taxon>eudicotyledons</taxon>
        <taxon>Gunneridae</taxon>
        <taxon>Pentapetalae</taxon>
        <taxon>rosids</taxon>
        <taxon>Vitales</taxon>
        <taxon>Vitaceae</taxon>
        <taxon>Viteae</taxon>
        <taxon>Vitis</taxon>
    </lineage>
</organism>
<gene>
    <name evidence="5" type="ORF">VitviT2T_011382</name>
</gene>
<feature type="region of interest" description="Disordered" evidence="3">
    <location>
        <begin position="700"/>
        <end position="815"/>
    </location>
</feature>
<sequence length="979" mass="108959">MPAAVEVATSITSDGGAEMEPGLDEVGEKVNVDEEVKASPWKKPEDGSGAVAEAPVMGMESWPALDEARPNGGAGVGGGQAAARCGPQEGGSSPPPTPVSSGAVGPQKPERHGSYKSFSKHSQFHHQRQGSRRHRVPSAMPAPRPVSLPYRQPHLPPVLPVVPPPYLPMLEGAHQFYTEHVPTAESPVVKSGRESPTRGFGPTGQGGGDSMNGSHMPHPQGYNNPYAGNFANRRPDLQGPGLYVNPTWHRPWGIGPRENVNMPRSVGPRAFIRPLPPVFGPAPGFIGRPGVHGPAPVYFLPGAPPHSFRVPPPFMMPHFPNPRFPMPAPEALNLRANILKQIEYYFSDENLPHDRYLLSLMDDQGWVPISDIAGFNRVKKMTTDIPFILDALRGSHTIEVQGDRIRRHDDGSKCPPLSGQHMIASRPEMPMGQVTDKVEVTLEANEINDGNTKGTIERTDEFQSGDEHLGECLPPNEDDSKVTCESTLKSNAVKLMFSGEKKDPIEAACDSNDIFNSKPSDNLSDHDVSYGTVLDEGLTDVKDTGEIFHLSSVDGSEETLKPGSYVDRGIGSMDMQSDYPWQCLSHPSSDFESPFMLDEELEIECSTARKDHLSSPRRVNDEDDEMAVSDHDVQRLIVVTQSLSVSQENRMHSEELKVIPNELVSRVIDGPYLHEQGSRGKQPDNKKNIWALKNRDGDSRFCSSPPGLANSRVSGSIEGRDGCEEPVHATSRRRHNKGFNKWQLSPKQQQRLFLSNSGNNGSSPPSSSVGFFFGSTPPEGHGTTSVKLASGILAGTSPPVGHNSKPSPPQHPSHQLLDERGLKQQKYLKFHKHCLSERKRLGIGCSEEMNSLYRFWSYFLRNMFHRSMYEEFRKLALEDAEFKYNYGLECLFRFYSYGLEICFRKKVYEDFERLTLEFYNKGNIYGLEKYWAFHHFQKNDDHKEPPKKHPELDRLLREEYRSLDDFRAKGKAMKEDSQQ</sequence>
<evidence type="ECO:0000313" key="5">
    <source>
        <dbReference type="EMBL" id="WJZ92381.1"/>
    </source>
</evidence>
<feature type="compositionally biased region" description="Polar residues" evidence="3">
    <location>
        <begin position="742"/>
        <end position="754"/>
    </location>
</feature>
<dbReference type="Gene3D" id="1.10.10.10">
    <property type="entry name" value="Winged helix-like DNA-binding domain superfamily/Winged helix DNA-binding domain"/>
    <property type="match status" value="1"/>
</dbReference>
<dbReference type="CDD" id="cd07323">
    <property type="entry name" value="LAM"/>
    <property type="match status" value="1"/>
</dbReference>
<dbReference type="InterPro" id="IPR036390">
    <property type="entry name" value="WH_DNA-bd_sf"/>
</dbReference>
<feature type="region of interest" description="Disordered" evidence="3">
    <location>
        <begin position="184"/>
        <end position="224"/>
    </location>
</feature>
<feature type="compositionally biased region" description="Basic residues" evidence="3">
    <location>
        <begin position="118"/>
        <end position="136"/>
    </location>
</feature>
<accession>A0ABY9CD86</accession>
<name>A0ABY9CD86_VITVI</name>
<feature type="region of interest" description="Disordered" evidence="3">
    <location>
        <begin position="1"/>
        <end position="145"/>
    </location>
</feature>
<reference evidence="5 6" key="1">
    <citation type="journal article" date="2023" name="Hortic Res">
        <title>The complete reference genome for grapevine (Vitis vinifera L.) genetics and breeding.</title>
        <authorList>
            <person name="Shi X."/>
            <person name="Cao S."/>
            <person name="Wang X."/>
            <person name="Huang S."/>
            <person name="Wang Y."/>
            <person name="Liu Z."/>
            <person name="Liu W."/>
            <person name="Leng X."/>
            <person name="Peng Y."/>
            <person name="Wang N."/>
            <person name="Wang Y."/>
            <person name="Ma Z."/>
            <person name="Xu X."/>
            <person name="Zhang F."/>
            <person name="Xue H."/>
            <person name="Zhong H."/>
            <person name="Wang Y."/>
            <person name="Zhang K."/>
            <person name="Velt A."/>
            <person name="Avia K."/>
            <person name="Holtgrawe D."/>
            <person name="Grimplet J."/>
            <person name="Matus J.T."/>
            <person name="Ware D."/>
            <person name="Wu X."/>
            <person name="Wang H."/>
            <person name="Liu C."/>
            <person name="Fang Y."/>
            <person name="Rustenholz C."/>
            <person name="Cheng Z."/>
            <person name="Xiao H."/>
            <person name="Zhou Y."/>
        </authorList>
    </citation>
    <scope>NUCLEOTIDE SEQUENCE [LARGE SCALE GENOMIC DNA]</scope>
    <source>
        <strain evidence="6">cv. Pinot noir / PN40024</strain>
        <tissue evidence="5">Leaf</tissue>
    </source>
</reference>
<feature type="compositionally biased region" description="Low complexity" evidence="3">
    <location>
        <begin position="81"/>
        <end position="92"/>
    </location>
</feature>
<evidence type="ECO:0000259" key="4">
    <source>
        <dbReference type="PROSITE" id="PS50961"/>
    </source>
</evidence>
<dbReference type="PROSITE" id="PS50961">
    <property type="entry name" value="HTH_LA"/>
    <property type="match status" value="1"/>
</dbReference>
<protein>
    <recommendedName>
        <fullName evidence="4">HTH La-type RNA-binding domain-containing protein</fullName>
    </recommendedName>
</protein>
<evidence type="ECO:0000256" key="3">
    <source>
        <dbReference type="SAM" id="MobiDB-lite"/>
    </source>
</evidence>
<feature type="compositionally biased region" description="Basic and acidic residues" evidence="3">
    <location>
        <begin position="718"/>
        <end position="727"/>
    </location>
</feature>
<feature type="compositionally biased region" description="Low complexity" evidence="3">
    <location>
        <begin position="755"/>
        <end position="778"/>
    </location>
</feature>
<evidence type="ECO:0000256" key="2">
    <source>
        <dbReference type="PROSITE-ProRule" id="PRU00332"/>
    </source>
</evidence>
<keyword evidence="6" id="KW-1185">Reference proteome</keyword>
<dbReference type="InterPro" id="IPR006630">
    <property type="entry name" value="La_HTH"/>
</dbReference>
<keyword evidence="1 2" id="KW-0694">RNA-binding</keyword>